<dbReference type="InterPro" id="IPR002136">
    <property type="entry name" value="Ribosomal_uL4"/>
</dbReference>
<evidence type="ECO:0000313" key="7">
    <source>
        <dbReference type="Proteomes" id="UP000614350"/>
    </source>
</evidence>
<dbReference type="GO" id="GO:1990904">
    <property type="term" value="C:ribonucleoprotein complex"/>
    <property type="evidence" value="ECO:0007669"/>
    <property type="project" value="UniProtKB-KW"/>
</dbReference>
<evidence type="ECO:0000256" key="1">
    <source>
        <dbReference type="ARBA" id="ARBA00010528"/>
    </source>
</evidence>
<proteinExistence type="inferred from homology"/>
<dbReference type="PANTHER" id="PTHR10746">
    <property type="entry name" value="50S RIBOSOMAL PROTEIN L4"/>
    <property type="match status" value="1"/>
</dbReference>
<dbReference type="AlphaFoldDB" id="A0A834N3F4"/>
<comment type="caution">
    <text evidence="6">The sequence shown here is derived from an EMBL/GenBank/DDBJ whole genome shotgun (WGS) entry which is preliminary data.</text>
</comment>
<dbReference type="GO" id="GO:0003735">
    <property type="term" value="F:structural constituent of ribosome"/>
    <property type="evidence" value="ECO:0007669"/>
    <property type="project" value="InterPro"/>
</dbReference>
<dbReference type="InterPro" id="IPR013005">
    <property type="entry name" value="Ribosomal_uL4-like"/>
</dbReference>
<keyword evidence="3" id="KW-0687">Ribonucleoprotein</keyword>
<sequence length="222" mass="26084">MSIFRNVFTNLQKRCFQTLKYSTAVESNTEILKPIIDIRSYDSCKYFHKPREIWLENLDTVEEKKLGLINLHPEIFAAQPRIDIIHENVKWQRLYNYVSYAHAKTRAEMRGGGRKPWRQKGTGRARHGSIRSPLWKKERNWGPSVLIVDSEDIMPINLTIATDSIPHVNLMPVYGLNVYSMLKHDTLVLTHRAARLIEEKLLFHLNRADSRKFLEKFKLSQQ</sequence>
<evidence type="ECO:0000256" key="4">
    <source>
        <dbReference type="ARBA" id="ARBA00040565"/>
    </source>
</evidence>
<organism evidence="6 7">
    <name type="scientific">Vespula vulgaris</name>
    <name type="common">Yellow jacket</name>
    <name type="synonym">Wasp</name>
    <dbReference type="NCBI Taxonomy" id="7454"/>
    <lineage>
        <taxon>Eukaryota</taxon>
        <taxon>Metazoa</taxon>
        <taxon>Ecdysozoa</taxon>
        <taxon>Arthropoda</taxon>
        <taxon>Hexapoda</taxon>
        <taxon>Insecta</taxon>
        <taxon>Pterygota</taxon>
        <taxon>Neoptera</taxon>
        <taxon>Endopterygota</taxon>
        <taxon>Hymenoptera</taxon>
        <taxon>Apocrita</taxon>
        <taxon>Aculeata</taxon>
        <taxon>Vespoidea</taxon>
        <taxon>Vespidae</taxon>
        <taxon>Vespinae</taxon>
        <taxon>Vespula</taxon>
    </lineage>
</organism>
<feature type="compositionally biased region" description="Basic residues" evidence="5">
    <location>
        <begin position="112"/>
        <end position="129"/>
    </location>
</feature>
<comment type="similarity">
    <text evidence="1">Belongs to the universal ribosomal protein uL4 family.</text>
</comment>
<dbReference type="GO" id="GO:0006412">
    <property type="term" value="P:translation"/>
    <property type="evidence" value="ECO:0007669"/>
    <property type="project" value="InterPro"/>
</dbReference>
<dbReference type="EMBL" id="JACSEA010000008">
    <property type="protein sequence ID" value="KAF7394862.1"/>
    <property type="molecule type" value="Genomic_DNA"/>
</dbReference>
<dbReference type="SUPFAM" id="SSF52166">
    <property type="entry name" value="Ribosomal protein L4"/>
    <property type="match status" value="1"/>
</dbReference>
<dbReference type="Pfam" id="PF00573">
    <property type="entry name" value="Ribosomal_L4"/>
    <property type="match status" value="2"/>
</dbReference>
<dbReference type="PANTHER" id="PTHR10746:SF6">
    <property type="entry name" value="LARGE RIBOSOMAL SUBUNIT PROTEIN UL4M"/>
    <property type="match status" value="1"/>
</dbReference>
<keyword evidence="2" id="KW-0689">Ribosomal protein</keyword>
<evidence type="ECO:0000256" key="5">
    <source>
        <dbReference type="SAM" id="MobiDB-lite"/>
    </source>
</evidence>
<dbReference type="Gene3D" id="3.40.1370.10">
    <property type="match status" value="2"/>
</dbReference>
<evidence type="ECO:0000256" key="2">
    <source>
        <dbReference type="ARBA" id="ARBA00022980"/>
    </source>
</evidence>
<reference evidence="6" key="1">
    <citation type="journal article" date="2020" name="G3 (Bethesda)">
        <title>High-Quality Assemblies for Three Invasive Social Wasps from the &lt;i&gt;Vespula&lt;/i&gt; Genus.</title>
        <authorList>
            <person name="Harrop T.W.R."/>
            <person name="Guhlin J."/>
            <person name="McLaughlin G.M."/>
            <person name="Permina E."/>
            <person name="Stockwell P."/>
            <person name="Gilligan J."/>
            <person name="Le Lec M.F."/>
            <person name="Gruber M.A.M."/>
            <person name="Quinn O."/>
            <person name="Lovegrove M."/>
            <person name="Duncan E.J."/>
            <person name="Remnant E.J."/>
            <person name="Van Eeckhoven J."/>
            <person name="Graham B."/>
            <person name="Knapp R.A."/>
            <person name="Langford K.W."/>
            <person name="Kronenberg Z."/>
            <person name="Press M.O."/>
            <person name="Eacker S.M."/>
            <person name="Wilson-Rankin E.E."/>
            <person name="Purcell J."/>
            <person name="Lester P.J."/>
            <person name="Dearden P.K."/>
        </authorList>
    </citation>
    <scope>NUCLEOTIDE SEQUENCE</scope>
    <source>
        <strain evidence="6">Marl-1</strain>
    </source>
</reference>
<protein>
    <recommendedName>
        <fullName evidence="4">Large ribosomal subunit protein uL4m</fullName>
    </recommendedName>
</protein>
<evidence type="ECO:0000256" key="3">
    <source>
        <dbReference type="ARBA" id="ARBA00023274"/>
    </source>
</evidence>
<dbReference type="GO" id="GO:0005840">
    <property type="term" value="C:ribosome"/>
    <property type="evidence" value="ECO:0007669"/>
    <property type="project" value="UniProtKB-KW"/>
</dbReference>
<evidence type="ECO:0000313" key="6">
    <source>
        <dbReference type="EMBL" id="KAF7394862.1"/>
    </source>
</evidence>
<gene>
    <name evidence="6" type="ORF">HZH66_008036</name>
</gene>
<dbReference type="InterPro" id="IPR023574">
    <property type="entry name" value="Ribosomal_uL4_dom_sf"/>
</dbReference>
<dbReference type="Proteomes" id="UP000614350">
    <property type="component" value="Unassembled WGS sequence"/>
</dbReference>
<accession>A0A834N3F4</accession>
<name>A0A834N3F4_VESVU</name>
<feature type="region of interest" description="Disordered" evidence="5">
    <location>
        <begin position="109"/>
        <end position="129"/>
    </location>
</feature>
<keyword evidence="7" id="KW-1185">Reference proteome</keyword>